<dbReference type="GO" id="GO:0000781">
    <property type="term" value="C:chromosome, telomeric region"/>
    <property type="evidence" value="ECO:0007669"/>
    <property type="project" value="TreeGrafter"/>
</dbReference>
<keyword evidence="3" id="KW-0539">Nucleus</keyword>
<evidence type="ECO:0000313" key="6">
    <source>
        <dbReference type="Proteomes" id="UP001201163"/>
    </source>
</evidence>
<gene>
    <name evidence="5" type="ORF">EDB92DRAFT_26188</name>
</gene>
<organism evidence="5 6">
    <name type="scientific">Lactarius akahatsu</name>
    <dbReference type="NCBI Taxonomy" id="416441"/>
    <lineage>
        <taxon>Eukaryota</taxon>
        <taxon>Fungi</taxon>
        <taxon>Dikarya</taxon>
        <taxon>Basidiomycota</taxon>
        <taxon>Agaricomycotina</taxon>
        <taxon>Agaricomycetes</taxon>
        <taxon>Russulales</taxon>
        <taxon>Russulaceae</taxon>
        <taxon>Lactarius</taxon>
    </lineage>
</organism>
<dbReference type="InterPro" id="IPR040260">
    <property type="entry name" value="RFA2-like"/>
</dbReference>
<dbReference type="GO" id="GO:0006289">
    <property type="term" value="P:nucleotide-excision repair"/>
    <property type="evidence" value="ECO:0007669"/>
    <property type="project" value="TreeGrafter"/>
</dbReference>
<keyword evidence="2" id="KW-0238">DNA-binding</keyword>
<dbReference type="GO" id="GO:0005662">
    <property type="term" value="C:DNA replication factor A complex"/>
    <property type="evidence" value="ECO:0007669"/>
    <property type="project" value="TreeGrafter"/>
</dbReference>
<evidence type="ECO:0000313" key="5">
    <source>
        <dbReference type="EMBL" id="KAH9001168.1"/>
    </source>
</evidence>
<reference evidence="5" key="1">
    <citation type="submission" date="2022-01" db="EMBL/GenBank/DDBJ databases">
        <title>Comparative genomics reveals a dynamic genome evolution in the ectomycorrhizal milk-cap (Lactarius) mushrooms.</title>
        <authorList>
            <consortium name="DOE Joint Genome Institute"/>
            <person name="Lebreton A."/>
            <person name="Tang N."/>
            <person name="Kuo A."/>
            <person name="LaButti K."/>
            <person name="Drula E."/>
            <person name="Barry K."/>
            <person name="Clum A."/>
            <person name="Lipzen A."/>
            <person name="Mousain D."/>
            <person name="Ng V."/>
            <person name="Wang R."/>
            <person name="Wang X."/>
            <person name="Dai Y."/>
            <person name="Henrissat B."/>
            <person name="Grigoriev I.V."/>
            <person name="Guerin-Laguette A."/>
            <person name="Yu F."/>
            <person name="Martin F.M."/>
        </authorList>
    </citation>
    <scope>NUCLEOTIDE SEQUENCE</scope>
    <source>
        <strain evidence="5">QP</strain>
    </source>
</reference>
<dbReference type="GO" id="GO:0006260">
    <property type="term" value="P:DNA replication"/>
    <property type="evidence" value="ECO:0007669"/>
    <property type="project" value="TreeGrafter"/>
</dbReference>
<keyword evidence="6" id="KW-1185">Reference proteome</keyword>
<dbReference type="GO" id="GO:0003697">
    <property type="term" value="F:single-stranded DNA binding"/>
    <property type="evidence" value="ECO:0007669"/>
    <property type="project" value="TreeGrafter"/>
</dbReference>
<name>A0AAD4QHW8_9AGAM</name>
<dbReference type="SUPFAM" id="SSF50249">
    <property type="entry name" value="Nucleic acid-binding proteins"/>
    <property type="match status" value="1"/>
</dbReference>
<evidence type="ECO:0000256" key="3">
    <source>
        <dbReference type="ARBA" id="ARBA00023242"/>
    </source>
</evidence>
<dbReference type="Gene3D" id="2.40.50.140">
    <property type="entry name" value="Nucleic acid-binding proteins"/>
    <property type="match status" value="1"/>
</dbReference>
<evidence type="ECO:0000256" key="2">
    <source>
        <dbReference type="ARBA" id="ARBA00023125"/>
    </source>
</evidence>
<comment type="caution">
    <text evidence="5">The sequence shown here is derived from an EMBL/GenBank/DDBJ whole genome shotgun (WGS) entry which is preliminary data.</text>
</comment>
<dbReference type="PANTHER" id="PTHR13989">
    <property type="entry name" value="REPLICATION PROTEIN A-RELATED"/>
    <property type="match status" value="1"/>
</dbReference>
<proteinExistence type="predicted"/>
<feature type="region of interest" description="Disordered" evidence="4">
    <location>
        <begin position="209"/>
        <end position="247"/>
    </location>
</feature>
<dbReference type="PANTHER" id="PTHR13989:SF16">
    <property type="entry name" value="REPLICATION PROTEIN A2"/>
    <property type="match status" value="1"/>
</dbReference>
<dbReference type="GO" id="GO:0000724">
    <property type="term" value="P:double-strand break repair via homologous recombination"/>
    <property type="evidence" value="ECO:0007669"/>
    <property type="project" value="TreeGrafter"/>
</dbReference>
<dbReference type="AlphaFoldDB" id="A0AAD4QHW8"/>
<dbReference type="InterPro" id="IPR012340">
    <property type="entry name" value="NA-bd_OB-fold"/>
</dbReference>
<dbReference type="EMBL" id="JAKELL010000001">
    <property type="protein sequence ID" value="KAH9001168.1"/>
    <property type="molecule type" value="Genomic_DNA"/>
</dbReference>
<evidence type="ECO:0000256" key="4">
    <source>
        <dbReference type="SAM" id="MobiDB-lite"/>
    </source>
</evidence>
<dbReference type="Proteomes" id="UP001201163">
    <property type="component" value="Unassembled WGS sequence"/>
</dbReference>
<accession>A0AAD4QHW8</accession>
<protein>
    <submittedName>
        <fullName evidence="5">Uncharacterized protein</fullName>
    </submittedName>
</protein>
<comment type="subcellular location">
    <subcellularLocation>
        <location evidence="1">Nucleus</location>
    </subcellularLocation>
</comment>
<sequence length="299" mass="33018">MSTVGSASQQWWKGPIYPATIKQLLRASRPHSQSKFYVDDIELGVVTCVAGIVAISDHGSITAYYLEDGSAGRLRTTWSRESETSEQFETHTYVRVVGHLDAYNNITTLKAMHVRPVLDMHEPFFHFLEAMVALISKQKSSAPPLARIAIGAEASQSPLAMQRHFEDIDGLAVGPGVQEPTSQDASAAIVREFDELTLVSDTAYLSDEYPTELESPQISRRTPRLPSLPSSPMSGDDALATDHRPSLRQDPYSALTALQRDIILQIQNNGLLYPDGVPIRVVFRRTTSPRSGVNESEIR</sequence>
<evidence type="ECO:0000256" key="1">
    <source>
        <dbReference type="ARBA" id="ARBA00004123"/>
    </source>
</evidence>
<dbReference type="GO" id="GO:0035861">
    <property type="term" value="C:site of double-strand break"/>
    <property type="evidence" value="ECO:0007669"/>
    <property type="project" value="TreeGrafter"/>
</dbReference>